<organism evidence="1 2">
    <name type="scientific">Leptolinea tardivitalis</name>
    <dbReference type="NCBI Taxonomy" id="229920"/>
    <lineage>
        <taxon>Bacteria</taxon>
        <taxon>Bacillati</taxon>
        <taxon>Chloroflexota</taxon>
        <taxon>Anaerolineae</taxon>
        <taxon>Anaerolineales</taxon>
        <taxon>Anaerolineaceae</taxon>
        <taxon>Leptolinea</taxon>
    </lineage>
</organism>
<dbReference type="InterPro" id="IPR019243">
    <property type="entry name" value="DUF2202"/>
</dbReference>
<protein>
    <submittedName>
        <fullName evidence="1">Uncharacterized protein</fullName>
    </submittedName>
</protein>
<dbReference type="InterPro" id="IPR012347">
    <property type="entry name" value="Ferritin-like"/>
</dbReference>
<dbReference type="SUPFAM" id="SSF47240">
    <property type="entry name" value="Ferritin-like"/>
    <property type="match status" value="1"/>
</dbReference>
<dbReference type="EMBL" id="LGCK01000014">
    <property type="protein sequence ID" value="KPL70716.1"/>
    <property type="molecule type" value="Genomic_DNA"/>
</dbReference>
<reference evidence="1 2" key="1">
    <citation type="submission" date="2015-07" db="EMBL/GenBank/DDBJ databases">
        <title>Genome sequence of Leptolinea tardivitalis DSM 16556.</title>
        <authorList>
            <person name="Hemp J."/>
            <person name="Ward L.M."/>
            <person name="Pace L.A."/>
            <person name="Fischer W.W."/>
        </authorList>
    </citation>
    <scope>NUCLEOTIDE SEQUENCE [LARGE SCALE GENOMIC DNA]</scope>
    <source>
        <strain evidence="1 2">YMTK-2</strain>
    </source>
</reference>
<evidence type="ECO:0000313" key="1">
    <source>
        <dbReference type="EMBL" id="KPL70716.1"/>
    </source>
</evidence>
<evidence type="ECO:0000313" key="2">
    <source>
        <dbReference type="Proteomes" id="UP000050430"/>
    </source>
</evidence>
<comment type="caution">
    <text evidence="1">The sequence shown here is derived from an EMBL/GenBank/DDBJ whole genome shotgun (WGS) entry which is preliminary data.</text>
</comment>
<name>A0A0P6WPN5_9CHLR</name>
<dbReference type="Proteomes" id="UP000050430">
    <property type="component" value="Unassembled WGS sequence"/>
</dbReference>
<proteinExistence type="predicted"/>
<dbReference type="CDD" id="cd01048">
    <property type="entry name" value="Ferritin_like_AB2"/>
    <property type="match status" value="1"/>
</dbReference>
<accession>A0A0P6WPN5</accession>
<dbReference type="AlphaFoldDB" id="A0A0P6WPN5"/>
<gene>
    <name evidence="1" type="ORF">ADM99_13705</name>
</gene>
<dbReference type="Gene3D" id="1.20.1260.10">
    <property type="match status" value="1"/>
</dbReference>
<dbReference type="STRING" id="229920.ADM99_13705"/>
<keyword evidence="2" id="KW-1185">Reference proteome</keyword>
<dbReference type="InterPro" id="IPR009078">
    <property type="entry name" value="Ferritin-like_SF"/>
</dbReference>
<sequence>MTTEEKEGLTKAILEEYKAFNLYQSVIQQLGSVIPFDQIAASEQQHITALIRQAEKYGVSVPSNSGLDTTPVFSDQASACQAGVKAEIEDAALYDTLKNITSHDDLLRVYSNLQQASLQNHLVAFQTCD</sequence>